<name>A0AAE3IKC5_9BACT</name>
<gene>
    <name evidence="13" type="ORF">OD355_04870</name>
</gene>
<comment type="catalytic activity">
    <reaction evidence="11">
        <text>L-threonine + hydrogencarbonate + ATP = L-threonylcarbamoyladenylate + diphosphate + H2O</text>
        <dbReference type="Rhea" id="RHEA:36407"/>
        <dbReference type="ChEBI" id="CHEBI:15377"/>
        <dbReference type="ChEBI" id="CHEBI:17544"/>
        <dbReference type="ChEBI" id="CHEBI:30616"/>
        <dbReference type="ChEBI" id="CHEBI:33019"/>
        <dbReference type="ChEBI" id="CHEBI:57926"/>
        <dbReference type="ChEBI" id="CHEBI:73682"/>
        <dbReference type="EC" id="2.7.7.87"/>
    </reaction>
</comment>
<proteinExistence type="inferred from homology"/>
<dbReference type="Proteomes" id="UP001209317">
    <property type="component" value="Unassembled WGS sequence"/>
</dbReference>
<dbReference type="GO" id="GO:0008033">
    <property type="term" value="P:tRNA processing"/>
    <property type="evidence" value="ECO:0007669"/>
    <property type="project" value="UniProtKB-KW"/>
</dbReference>
<dbReference type="PANTHER" id="PTHR17490">
    <property type="entry name" value="SUA5"/>
    <property type="match status" value="1"/>
</dbReference>
<evidence type="ECO:0000256" key="6">
    <source>
        <dbReference type="ARBA" id="ARBA00022694"/>
    </source>
</evidence>
<evidence type="ECO:0000256" key="10">
    <source>
        <dbReference type="ARBA" id="ARBA00029774"/>
    </source>
</evidence>
<evidence type="ECO:0000256" key="7">
    <source>
        <dbReference type="ARBA" id="ARBA00022695"/>
    </source>
</evidence>
<keyword evidence="6" id="KW-0819">tRNA processing</keyword>
<dbReference type="GO" id="GO:0006450">
    <property type="term" value="P:regulation of translational fidelity"/>
    <property type="evidence" value="ECO:0007669"/>
    <property type="project" value="TreeGrafter"/>
</dbReference>
<keyword evidence="8" id="KW-0547">Nucleotide-binding</keyword>
<evidence type="ECO:0000259" key="12">
    <source>
        <dbReference type="PROSITE" id="PS51163"/>
    </source>
</evidence>
<keyword evidence="14" id="KW-1185">Reference proteome</keyword>
<reference evidence="13" key="1">
    <citation type="submission" date="2022-10" db="EMBL/GenBank/DDBJ databases">
        <authorList>
            <person name="Kim H.S."/>
            <person name="Kim J.-S."/>
            <person name="Suh M.K."/>
            <person name="Eom M.K."/>
            <person name="Lee J.-S."/>
        </authorList>
    </citation>
    <scope>NUCLEOTIDE SEQUENCE</scope>
    <source>
        <strain evidence="13">LIP-5</strain>
    </source>
</reference>
<sequence>MENDLKNSLQILRNGGTILYPTDTIWGLGCDATSAEAAEKIIQLKHRPENKSFVVLTTEAMLKDYVGSFDPGVFAYLEKARKPTTVIYEKAMHLAGNVVAADGSVAIRICNEPFCRALIERFQKPLLSTSANISGEPAPRFFKEISEELIRGVDYVVQYRQNDDTPSEPSSIIKWKDGEVVVIR</sequence>
<dbReference type="Gene3D" id="3.90.870.10">
    <property type="entry name" value="DHBP synthase"/>
    <property type="match status" value="1"/>
</dbReference>
<protein>
    <recommendedName>
        <fullName evidence="10">L-threonylcarbamoyladenylate synthase</fullName>
        <ecNumber evidence="3">2.7.7.87</ecNumber>
    </recommendedName>
    <alternativeName>
        <fullName evidence="10">L-threonylcarbamoyladenylate synthase</fullName>
    </alternativeName>
</protein>
<evidence type="ECO:0000256" key="9">
    <source>
        <dbReference type="ARBA" id="ARBA00022840"/>
    </source>
</evidence>
<comment type="subcellular location">
    <subcellularLocation>
        <location evidence="1">Cytoplasm</location>
    </subcellularLocation>
</comment>
<evidence type="ECO:0000256" key="2">
    <source>
        <dbReference type="ARBA" id="ARBA00007663"/>
    </source>
</evidence>
<evidence type="ECO:0000313" key="14">
    <source>
        <dbReference type="Proteomes" id="UP001209317"/>
    </source>
</evidence>
<keyword evidence="5" id="KW-0808">Transferase</keyword>
<dbReference type="EMBL" id="JAOTPL010000004">
    <property type="protein sequence ID" value="MCU7693847.1"/>
    <property type="molecule type" value="Genomic_DNA"/>
</dbReference>
<organism evidence="13 14">
    <name type="scientific">Haoranjiania flava</name>
    <dbReference type="NCBI Taxonomy" id="1856322"/>
    <lineage>
        <taxon>Bacteria</taxon>
        <taxon>Pseudomonadati</taxon>
        <taxon>Bacteroidota</taxon>
        <taxon>Chitinophagia</taxon>
        <taxon>Chitinophagales</taxon>
        <taxon>Chitinophagaceae</taxon>
        <taxon>Haoranjiania</taxon>
    </lineage>
</organism>
<dbReference type="SUPFAM" id="SSF55821">
    <property type="entry name" value="YrdC/RibB"/>
    <property type="match status" value="1"/>
</dbReference>
<evidence type="ECO:0000256" key="11">
    <source>
        <dbReference type="ARBA" id="ARBA00048366"/>
    </source>
</evidence>
<dbReference type="Pfam" id="PF01300">
    <property type="entry name" value="Sua5_yciO_yrdC"/>
    <property type="match status" value="1"/>
</dbReference>
<comment type="similarity">
    <text evidence="2">Belongs to the SUA5 family.</text>
</comment>
<dbReference type="InterPro" id="IPR006070">
    <property type="entry name" value="Sua5-like_dom"/>
</dbReference>
<dbReference type="PROSITE" id="PS51163">
    <property type="entry name" value="YRDC"/>
    <property type="match status" value="1"/>
</dbReference>
<evidence type="ECO:0000256" key="8">
    <source>
        <dbReference type="ARBA" id="ARBA00022741"/>
    </source>
</evidence>
<dbReference type="GO" id="GO:0000049">
    <property type="term" value="F:tRNA binding"/>
    <property type="evidence" value="ECO:0007669"/>
    <property type="project" value="TreeGrafter"/>
</dbReference>
<dbReference type="GO" id="GO:0061710">
    <property type="term" value="F:L-threonylcarbamoyladenylate synthase"/>
    <property type="evidence" value="ECO:0007669"/>
    <property type="project" value="UniProtKB-EC"/>
</dbReference>
<dbReference type="GO" id="GO:0003725">
    <property type="term" value="F:double-stranded RNA binding"/>
    <property type="evidence" value="ECO:0007669"/>
    <property type="project" value="InterPro"/>
</dbReference>
<dbReference type="GO" id="GO:0005737">
    <property type="term" value="C:cytoplasm"/>
    <property type="evidence" value="ECO:0007669"/>
    <property type="project" value="UniProtKB-SubCell"/>
</dbReference>
<dbReference type="PANTHER" id="PTHR17490:SF16">
    <property type="entry name" value="THREONYLCARBAMOYL-AMP SYNTHASE"/>
    <property type="match status" value="1"/>
</dbReference>
<dbReference type="GO" id="GO:0005524">
    <property type="term" value="F:ATP binding"/>
    <property type="evidence" value="ECO:0007669"/>
    <property type="project" value="UniProtKB-KW"/>
</dbReference>
<evidence type="ECO:0000256" key="1">
    <source>
        <dbReference type="ARBA" id="ARBA00004496"/>
    </source>
</evidence>
<evidence type="ECO:0000313" key="13">
    <source>
        <dbReference type="EMBL" id="MCU7693847.1"/>
    </source>
</evidence>
<accession>A0AAE3IKC5</accession>
<evidence type="ECO:0000256" key="5">
    <source>
        <dbReference type="ARBA" id="ARBA00022679"/>
    </source>
</evidence>
<keyword evidence="4" id="KW-0963">Cytoplasm</keyword>
<dbReference type="EC" id="2.7.7.87" evidence="3"/>
<dbReference type="AlphaFoldDB" id="A0AAE3IKC5"/>
<evidence type="ECO:0000256" key="4">
    <source>
        <dbReference type="ARBA" id="ARBA00022490"/>
    </source>
</evidence>
<dbReference type="InterPro" id="IPR017945">
    <property type="entry name" value="DHBP_synth_RibB-like_a/b_dom"/>
</dbReference>
<dbReference type="RefSeq" id="WP_263037333.1">
    <property type="nucleotide sequence ID" value="NZ_JAOTPL010000004.1"/>
</dbReference>
<comment type="caution">
    <text evidence="13">The sequence shown here is derived from an EMBL/GenBank/DDBJ whole genome shotgun (WGS) entry which is preliminary data.</text>
</comment>
<feature type="domain" description="YrdC-like" evidence="12">
    <location>
        <begin position="2"/>
        <end position="184"/>
    </location>
</feature>
<dbReference type="InterPro" id="IPR050156">
    <property type="entry name" value="TC-AMP_synthase_SUA5"/>
</dbReference>
<keyword evidence="7" id="KW-0548">Nucleotidyltransferase</keyword>
<keyword evidence="9" id="KW-0067">ATP-binding</keyword>
<evidence type="ECO:0000256" key="3">
    <source>
        <dbReference type="ARBA" id="ARBA00012584"/>
    </source>
</evidence>